<protein>
    <recommendedName>
        <fullName evidence="7">MADS-box domain-containing protein</fullName>
    </recommendedName>
</protein>
<feature type="region of interest" description="Disordered" evidence="6">
    <location>
        <begin position="235"/>
        <end position="263"/>
    </location>
</feature>
<keyword evidence="5" id="KW-0539">Nucleus</keyword>
<dbReference type="PANTHER" id="PTHR11945:SF176">
    <property type="entry name" value="MADS-BOX TRANSCRIPTION FACTOR FAMILY PROTEIN"/>
    <property type="match status" value="1"/>
</dbReference>
<dbReference type="InterPro" id="IPR002100">
    <property type="entry name" value="TF_MADSbox"/>
</dbReference>
<dbReference type="PROSITE" id="PS50066">
    <property type="entry name" value="MADS_BOX_2"/>
    <property type="match status" value="1"/>
</dbReference>
<dbReference type="GO" id="GO:0046983">
    <property type="term" value="F:protein dimerization activity"/>
    <property type="evidence" value="ECO:0007669"/>
    <property type="project" value="InterPro"/>
</dbReference>
<reference evidence="8 9" key="1">
    <citation type="submission" date="2024-01" db="EMBL/GenBank/DDBJ databases">
        <title>The genomes of 5 underutilized Papilionoideae crops provide insights into root nodulation and disease resistanc.</title>
        <authorList>
            <person name="Jiang F."/>
        </authorList>
    </citation>
    <scope>NUCLEOTIDE SEQUENCE [LARGE SCALE GENOMIC DNA]</scope>
    <source>
        <strain evidence="8">JINMINGXINNONG_FW02</strain>
        <tissue evidence="8">Leaves</tissue>
    </source>
</reference>
<dbReference type="PANTHER" id="PTHR11945">
    <property type="entry name" value="MADS BOX PROTEIN"/>
    <property type="match status" value="1"/>
</dbReference>
<evidence type="ECO:0000256" key="3">
    <source>
        <dbReference type="ARBA" id="ARBA00023125"/>
    </source>
</evidence>
<evidence type="ECO:0000256" key="5">
    <source>
        <dbReference type="ARBA" id="ARBA00023242"/>
    </source>
</evidence>
<dbReference type="GO" id="GO:0005634">
    <property type="term" value="C:nucleus"/>
    <property type="evidence" value="ECO:0007669"/>
    <property type="project" value="UniProtKB-SubCell"/>
</dbReference>
<dbReference type="AlphaFoldDB" id="A0AAN9RDJ1"/>
<proteinExistence type="predicted"/>
<dbReference type="GO" id="GO:0000978">
    <property type="term" value="F:RNA polymerase II cis-regulatory region sequence-specific DNA binding"/>
    <property type="evidence" value="ECO:0007669"/>
    <property type="project" value="TreeGrafter"/>
</dbReference>
<evidence type="ECO:0000256" key="6">
    <source>
        <dbReference type="SAM" id="MobiDB-lite"/>
    </source>
</evidence>
<evidence type="ECO:0000259" key="7">
    <source>
        <dbReference type="PROSITE" id="PS50066"/>
    </source>
</evidence>
<keyword evidence="9" id="KW-1185">Reference proteome</keyword>
<evidence type="ECO:0000313" key="8">
    <source>
        <dbReference type="EMBL" id="KAK7368541.1"/>
    </source>
</evidence>
<feature type="domain" description="MADS-box" evidence="7">
    <location>
        <begin position="1"/>
        <end position="51"/>
    </location>
</feature>
<feature type="compositionally biased region" description="Polar residues" evidence="6">
    <location>
        <begin position="246"/>
        <end position="263"/>
    </location>
</feature>
<gene>
    <name evidence="8" type="ORF">VNO80_10568</name>
</gene>
<keyword evidence="4" id="KW-0804">Transcription</keyword>
<comment type="subcellular location">
    <subcellularLocation>
        <location evidence="1">Nucleus</location>
    </subcellularLocation>
</comment>
<evidence type="ECO:0000313" key="9">
    <source>
        <dbReference type="Proteomes" id="UP001374584"/>
    </source>
</evidence>
<dbReference type="SUPFAM" id="SSF55455">
    <property type="entry name" value="SRF-like"/>
    <property type="match status" value="1"/>
</dbReference>
<dbReference type="Proteomes" id="UP001374584">
    <property type="component" value="Unassembled WGS sequence"/>
</dbReference>
<dbReference type="GO" id="GO:0000981">
    <property type="term" value="F:DNA-binding transcription factor activity, RNA polymerase II-specific"/>
    <property type="evidence" value="ECO:0007669"/>
    <property type="project" value="TreeGrafter"/>
</dbReference>
<comment type="caution">
    <text evidence="8">The sequence shown here is derived from an EMBL/GenBank/DDBJ whole genome shotgun (WGS) entry which is preliminary data.</text>
</comment>
<dbReference type="Gene3D" id="3.40.1810.10">
    <property type="entry name" value="Transcription factor, MADS-box"/>
    <property type="match status" value="1"/>
</dbReference>
<keyword evidence="3" id="KW-0238">DNA-binding</keyword>
<dbReference type="CDD" id="cd00120">
    <property type="entry name" value="MADS"/>
    <property type="match status" value="1"/>
</dbReference>
<evidence type="ECO:0000256" key="2">
    <source>
        <dbReference type="ARBA" id="ARBA00023015"/>
    </source>
</evidence>
<dbReference type="PRINTS" id="PR00404">
    <property type="entry name" value="MADSDOMAIN"/>
</dbReference>
<dbReference type="InterPro" id="IPR036879">
    <property type="entry name" value="TF_MADSbox_sf"/>
</dbReference>
<keyword evidence="2" id="KW-0805">Transcription regulation</keyword>
<dbReference type="EMBL" id="JAYMYR010000004">
    <property type="protein sequence ID" value="KAK7368541.1"/>
    <property type="molecule type" value="Genomic_DNA"/>
</dbReference>
<dbReference type="Pfam" id="PF00319">
    <property type="entry name" value="SRF-TF"/>
    <property type="match status" value="1"/>
</dbReference>
<accession>A0AAN9RDJ1</accession>
<name>A0AAN9RDJ1_PHACN</name>
<sequence>MGRGRIPMDLIEKEKARKTTFQKRKNGLMKKVYEFSTLCSVDVGVIIFASKFLDEPEIWPQDPRELKNVIQKYLNTTSDRRPKVYDVEEYFSERMKRIEGDISKVQKGKIQLMYPTWDESYNALGEEQLRMFISILDAKLDVCTQRMNMLKQDSNGRAIVELVKDEAGVPYVAPNLGSHLNFMQNMSQTQIFPPNDNSQVPFYPFHLSQSSVPSLFQLGQNFRQLMEKNGTVDWGNQVGASDHRMGTQQENGSDKNQNSSSCYYNGNMQTMQAYNNAALQTLPSQLQFDATFQTLSNRPGPPQGFDPNGYDDSNMLQPHFLNYMHRRK</sequence>
<feature type="region of interest" description="Disordered" evidence="6">
    <location>
        <begin position="294"/>
        <end position="314"/>
    </location>
</feature>
<evidence type="ECO:0000256" key="4">
    <source>
        <dbReference type="ARBA" id="ARBA00023163"/>
    </source>
</evidence>
<evidence type="ECO:0000256" key="1">
    <source>
        <dbReference type="ARBA" id="ARBA00004123"/>
    </source>
</evidence>
<organism evidence="8 9">
    <name type="scientific">Phaseolus coccineus</name>
    <name type="common">Scarlet runner bean</name>
    <name type="synonym">Phaseolus multiflorus</name>
    <dbReference type="NCBI Taxonomy" id="3886"/>
    <lineage>
        <taxon>Eukaryota</taxon>
        <taxon>Viridiplantae</taxon>
        <taxon>Streptophyta</taxon>
        <taxon>Embryophyta</taxon>
        <taxon>Tracheophyta</taxon>
        <taxon>Spermatophyta</taxon>
        <taxon>Magnoliopsida</taxon>
        <taxon>eudicotyledons</taxon>
        <taxon>Gunneridae</taxon>
        <taxon>Pentapetalae</taxon>
        <taxon>rosids</taxon>
        <taxon>fabids</taxon>
        <taxon>Fabales</taxon>
        <taxon>Fabaceae</taxon>
        <taxon>Papilionoideae</taxon>
        <taxon>50 kb inversion clade</taxon>
        <taxon>NPAAA clade</taxon>
        <taxon>indigoferoid/millettioid clade</taxon>
        <taxon>Phaseoleae</taxon>
        <taxon>Phaseolus</taxon>
    </lineage>
</organism>
<dbReference type="SMART" id="SM00432">
    <property type="entry name" value="MADS"/>
    <property type="match status" value="1"/>
</dbReference>